<comment type="similarity">
    <text evidence="3">Belongs to the FAD-dependent oxidoreductase 2 family. FRD/SDH subfamily.</text>
</comment>
<keyword evidence="4" id="KW-0285">Flavoprotein</keyword>
<reference evidence="9" key="1">
    <citation type="submission" date="2018-08" db="EMBL/GenBank/DDBJ databases">
        <title>Murine metabolic-syndrome-specific gut microbial biobank.</title>
        <authorList>
            <person name="Liu C."/>
        </authorList>
    </citation>
    <scope>NUCLEOTIDE SEQUENCE [LARGE SCALE GENOMIC DNA]</scope>
    <source>
        <strain evidence="9">Z82</strain>
    </source>
</reference>
<comment type="cofactor">
    <cofactor evidence="2">
        <name>FAD</name>
        <dbReference type="ChEBI" id="CHEBI:57692"/>
    </cofactor>
</comment>
<accession>A0A7C9NSJ2</accession>
<protein>
    <submittedName>
        <fullName evidence="9">FAD-binding protein</fullName>
    </submittedName>
</protein>
<dbReference type="InterPro" id="IPR003953">
    <property type="entry name" value="FAD-dep_OxRdtase_2_FAD-bd"/>
</dbReference>
<comment type="cofactor">
    <cofactor evidence="1">
        <name>FMN</name>
        <dbReference type="ChEBI" id="CHEBI:58210"/>
    </cofactor>
</comment>
<dbReference type="InterPro" id="IPR050315">
    <property type="entry name" value="FAD-oxidoreductase_2"/>
</dbReference>
<feature type="compositionally biased region" description="Basic and acidic residues" evidence="7">
    <location>
        <begin position="46"/>
        <end position="63"/>
    </location>
</feature>
<proteinExistence type="inferred from homology"/>
<dbReference type="InterPro" id="IPR007329">
    <property type="entry name" value="FMN-bd"/>
</dbReference>
<dbReference type="Pfam" id="PF00890">
    <property type="entry name" value="FAD_binding_2"/>
    <property type="match status" value="2"/>
</dbReference>
<dbReference type="GO" id="GO:0010181">
    <property type="term" value="F:FMN binding"/>
    <property type="evidence" value="ECO:0007669"/>
    <property type="project" value="InterPro"/>
</dbReference>
<dbReference type="InterPro" id="IPR027477">
    <property type="entry name" value="Succ_DH/fumarate_Rdtase_cat_sf"/>
</dbReference>
<organism evidence="9">
    <name type="scientific">Muribaculaceae bacterium Z82</name>
    <dbReference type="NCBI Taxonomy" id="2304548"/>
    <lineage>
        <taxon>Bacteria</taxon>
        <taxon>Pseudomonadati</taxon>
        <taxon>Bacteroidota</taxon>
        <taxon>Bacteroidia</taxon>
        <taxon>Bacteroidales</taxon>
        <taxon>Muribaculaceae</taxon>
    </lineage>
</organism>
<evidence type="ECO:0000256" key="7">
    <source>
        <dbReference type="SAM" id="MobiDB-lite"/>
    </source>
</evidence>
<dbReference type="PROSITE" id="PS51318">
    <property type="entry name" value="TAT"/>
    <property type="match status" value="1"/>
</dbReference>
<dbReference type="SUPFAM" id="SSF56425">
    <property type="entry name" value="Succinate dehydrogenase/fumarate reductase flavoprotein, catalytic domain"/>
    <property type="match status" value="1"/>
</dbReference>
<feature type="domain" description="FMN-binding" evidence="8">
    <location>
        <begin position="84"/>
        <end position="158"/>
    </location>
</feature>
<keyword evidence="5" id="KW-0274">FAD</keyword>
<evidence type="ECO:0000259" key="8">
    <source>
        <dbReference type="SMART" id="SM00900"/>
    </source>
</evidence>
<gene>
    <name evidence="9" type="ORF">D1639_04955</name>
</gene>
<dbReference type="Pfam" id="PF04205">
    <property type="entry name" value="FMN_bind"/>
    <property type="match status" value="1"/>
</dbReference>
<name>A0A7C9NSJ2_9BACT</name>
<sequence length="638" mass="68057">MRETKTGIDSSMSRRAFLASAAAGTAGIAAAGILAGCSSGSGANGAKEDNDRDGRAEEGDAKKTDAVAAPDVFTDGIYLTKAVSMHGPINVKTVIADGKIAEVAVLNNRESYVIGEAAVKAMPQRIVESQFVDVDCVTGATLTSMAIRNAVREAIGNAGGDARDFEGYVAPELQKSDVSKECDVAIMGAGMAGLMAAWQLAEDGKNVIVFEKMPYVGGCLPITSTAWNAQETIIQKAWGPEQIFEGWNTMQAQLDQYLNGRIEPDSPYYNPDMPFIKPMFEAVRDATDKMINIGVGFCPISDWPAPQLAPGAFSIGGKFCLDIITNYLTYQLGVNIITEAPVTKLVMDGDAVRGLVAEGADGTTYNVSSKAVLLASGGYAYNKDLMKQYQPDDLKFTIMAPPWATGEGMLMGQDVGAALVAMDQGVTSHYSGAVSNAEISYIHYVCPGVVVNGNGSRFVSESLEYKQALRQFKEQDSTDFYWVFDEISRQGMVPSGNSYRLDYTFLLETGDATEAANYHDLAEKLNLPELVASLDAVNECVANGTEDEFGNVKLRTMLVDGPMYAIKVTPTPYIAQGGLMIDPACHVQREDGSPIKGLYAAGDVTGSVENRDGAMYRIGLTQAIGYGLIAGRTMGAEV</sequence>
<comment type="caution">
    <text evidence="9">The sequence shown here is derived from an EMBL/GenBank/DDBJ whole genome shotgun (WGS) entry which is preliminary data.</text>
</comment>
<evidence type="ECO:0000256" key="6">
    <source>
        <dbReference type="ARBA" id="ARBA00023002"/>
    </source>
</evidence>
<dbReference type="SMART" id="SM00900">
    <property type="entry name" value="FMN_bind"/>
    <property type="match status" value="1"/>
</dbReference>
<dbReference type="PANTHER" id="PTHR43400:SF7">
    <property type="entry name" value="FAD-DEPENDENT OXIDOREDUCTASE 2 FAD BINDING DOMAIN-CONTAINING PROTEIN"/>
    <property type="match status" value="1"/>
</dbReference>
<dbReference type="PRINTS" id="PR00419">
    <property type="entry name" value="ADXRDTASE"/>
</dbReference>
<evidence type="ECO:0000256" key="3">
    <source>
        <dbReference type="ARBA" id="ARBA00008040"/>
    </source>
</evidence>
<evidence type="ECO:0000256" key="4">
    <source>
        <dbReference type="ARBA" id="ARBA00022630"/>
    </source>
</evidence>
<keyword evidence="6" id="KW-0560">Oxidoreductase</keyword>
<dbReference type="AlphaFoldDB" id="A0A7C9NSJ2"/>
<evidence type="ECO:0000256" key="1">
    <source>
        <dbReference type="ARBA" id="ARBA00001917"/>
    </source>
</evidence>
<dbReference type="EMBL" id="QWKH01000025">
    <property type="protein sequence ID" value="NBI34389.1"/>
    <property type="molecule type" value="Genomic_DNA"/>
</dbReference>
<dbReference type="PANTHER" id="PTHR43400">
    <property type="entry name" value="FUMARATE REDUCTASE"/>
    <property type="match status" value="1"/>
</dbReference>
<dbReference type="Gene3D" id="3.90.700.10">
    <property type="entry name" value="Succinate dehydrogenase/fumarate reductase flavoprotein, catalytic domain"/>
    <property type="match status" value="1"/>
</dbReference>
<evidence type="ECO:0000256" key="2">
    <source>
        <dbReference type="ARBA" id="ARBA00001974"/>
    </source>
</evidence>
<dbReference type="GO" id="GO:0016020">
    <property type="term" value="C:membrane"/>
    <property type="evidence" value="ECO:0007669"/>
    <property type="project" value="InterPro"/>
</dbReference>
<dbReference type="InterPro" id="IPR006311">
    <property type="entry name" value="TAT_signal"/>
</dbReference>
<evidence type="ECO:0000313" key="9">
    <source>
        <dbReference type="EMBL" id="NBI34389.1"/>
    </source>
</evidence>
<dbReference type="GO" id="GO:0016491">
    <property type="term" value="F:oxidoreductase activity"/>
    <property type="evidence" value="ECO:0007669"/>
    <property type="project" value="UniProtKB-KW"/>
</dbReference>
<dbReference type="SUPFAM" id="SSF51905">
    <property type="entry name" value="FAD/NAD(P)-binding domain"/>
    <property type="match status" value="1"/>
</dbReference>
<evidence type="ECO:0000256" key="5">
    <source>
        <dbReference type="ARBA" id="ARBA00022827"/>
    </source>
</evidence>
<dbReference type="Gene3D" id="3.50.50.60">
    <property type="entry name" value="FAD/NAD(P)-binding domain"/>
    <property type="match status" value="1"/>
</dbReference>
<dbReference type="InterPro" id="IPR036188">
    <property type="entry name" value="FAD/NAD-bd_sf"/>
</dbReference>
<feature type="region of interest" description="Disordered" evidence="7">
    <location>
        <begin position="40"/>
        <end position="63"/>
    </location>
</feature>
<dbReference type="Gene3D" id="3.90.1010.20">
    <property type="match status" value="1"/>
</dbReference>